<evidence type="ECO:0000313" key="2">
    <source>
        <dbReference type="Proteomes" id="UP000002524"/>
    </source>
</evidence>
<dbReference type="HOGENOM" id="CLU_2933750_0_0_0"/>
<dbReference type="EMBL" id="AE001826">
    <property type="protein sequence ID" value="AAF12651.1"/>
    <property type="molecule type" value="Genomic_DNA"/>
</dbReference>
<dbReference type="AlphaFoldDB" id="Q9RZV5"/>
<evidence type="ECO:0000313" key="1">
    <source>
        <dbReference type="EMBL" id="AAF12651.1"/>
    </source>
</evidence>
<protein>
    <submittedName>
        <fullName evidence="1">Uncharacterized protein</fullName>
    </submittedName>
</protein>
<geneLocation type="plasmid" evidence="2">
    <name>megaplasmid MP1</name>
</geneLocation>
<proteinExistence type="predicted"/>
<organism evidence="1 2">
    <name type="scientific">Deinococcus radiodurans (strain ATCC 13939 / DSM 20539 / JCM 16871 / CCUG 27074 / LMG 4051 / NBRC 15346 / NCIMB 9279 / VKM B-1422 / R1)</name>
    <dbReference type="NCBI Taxonomy" id="243230"/>
    <lineage>
        <taxon>Bacteria</taxon>
        <taxon>Thermotogati</taxon>
        <taxon>Deinococcota</taxon>
        <taxon>Deinococci</taxon>
        <taxon>Deinococcales</taxon>
        <taxon>Deinococcaceae</taxon>
        <taxon>Deinococcus</taxon>
    </lineage>
</organism>
<dbReference type="InParanoid" id="Q9RZV5"/>
<gene>
    <name evidence="1" type="ordered locus">DR_B0006</name>
</gene>
<sequence>MPEWVRDWKKPGRTVTGLPLAQVASVYPSGSLRRSACPGTGLFFAVHQAVPALGEAQVLR</sequence>
<accession>Q9RZV5</accession>
<keyword evidence="2" id="KW-1185">Reference proteome</keyword>
<dbReference type="KEGG" id="dra:DR_B0006"/>
<dbReference type="PIR" id="F75618">
    <property type="entry name" value="F75618"/>
</dbReference>
<name>Q9RZV5_DEIRA</name>
<dbReference type="EnsemblBacteria" id="AAF12651">
    <property type="protein sequence ID" value="AAF12651"/>
    <property type="gene ID" value="DR_B0006"/>
</dbReference>
<keyword evidence="1" id="KW-0614">Plasmid</keyword>
<dbReference type="Proteomes" id="UP000002524">
    <property type="component" value="Plasmid MP1"/>
</dbReference>
<reference evidence="1 2" key="1">
    <citation type="journal article" date="1999" name="Science">
        <title>Genome sequence of the radioresistant bacterium Deinococcus radiodurans R1.</title>
        <authorList>
            <person name="White O."/>
            <person name="Eisen J.A."/>
            <person name="Heidelberg J.F."/>
            <person name="Hickey E.K."/>
            <person name="Peterson J.D."/>
            <person name="Dodson R.J."/>
            <person name="Haft D.H."/>
            <person name="Gwinn M.L."/>
            <person name="Nelson W.C."/>
            <person name="Richardson D.L."/>
            <person name="Moffat K.S."/>
            <person name="Qin H."/>
            <person name="Jiang L."/>
            <person name="Pamphile W."/>
            <person name="Crosby M."/>
            <person name="Shen M."/>
            <person name="Vamathevan J.J."/>
            <person name="Lam P."/>
            <person name="McDonald L."/>
            <person name="Utterback T."/>
            <person name="Zalewski C."/>
            <person name="Makarova K.S."/>
            <person name="Aravind L."/>
            <person name="Daly M.J."/>
            <person name="Minton K.W."/>
            <person name="Fleischmann R.D."/>
            <person name="Ketchum K.A."/>
            <person name="Nelson K.E."/>
            <person name="Salzberg S."/>
            <person name="Smith H.O."/>
            <person name="Venter J.C."/>
            <person name="Fraser C.M."/>
        </authorList>
    </citation>
    <scope>NUCLEOTIDE SEQUENCE [LARGE SCALE GENOMIC DNA]</scope>
    <source>
        <strain evidence="2">ATCC 13939 / DSM 20539 / JCM 16871 / LMG 4051 / NBRC 15346 / NCIMB 9279 / R1 / VKM B-1422</strain>
    </source>
</reference>